<organism evidence="8 9">
    <name type="scientific">Candidatus Borkfalkia ceftriaxoniphila</name>
    <dbReference type="NCBI Taxonomy" id="2508949"/>
    <lineage>
        <taxon>Bacteria</taxon>
        <taxon>Bacillati</taxon>
        <taxon>Bacillota</taxon>
        <taxon>Clostridia</taxon>
        <taxon>Christensenellales</taxon>
        <taxon>Christensenellaceae</taxon>
        <taxon>Candidatus Borkfalkia</taxon>
    </lineage>
</organism>
<dbReference type="PROSITE" id="PS51198">
    <property type="entry name" value="UVRD_HELICASE_ATP_BIND"/>
    <property type="match status" value="1"/>
</dbReference>
<name>A0A4Q2K865_9FIRM</name>
<feature type="domain" description="UvrD-like helicase ATP-binding" evidence="7">
    <location>
        <begin position="280"/>
        <end position="725"/>
    </location>
</feature>
<dbReference type="InterPro" id="IPR027417">
    <property type="entry name" value="P-loop_NTPase"/>
</dbReference>
<keyword evidence="4 5" id="KW-0067">ATP-binding</keyword>
<gene>
    <name evidence="8" type="ORF">ESZ91_00465</name>
</gene>
<comment type="caution">
    <text evidence="8">The sequence shown here is derived from an EMBL/GenBank/DDBJ whole genome shotgun (WGS) entry which is preliminary data.</text>
</comment>
<protein>
    <submittedName>
        <fullName evidence="8">Uncharacterized protein</fullName>
    </submittedName>
</protein>
<dbReference type="InterPro" id="IPR000212">
    <property type="entry name" value="DNA_helicase_UvrD/REP"/>
</dbReference>
<dbReference type="InterPro" id="IPR000595">
    <property type="entry name" value="cNMP-bd_dom"/>
</dbReference>
<evidence type="ECO:0000313" key="8">
    <source>
        <dbReference type="EMBL" id="RXZ60894.1"/>
    </source>
</evidence>
<dbReference type="GO" id="GO:0016787">
    <property type="term" value="F:hydrolase activity"/>
    <property type="evidence" value="ECO:0007669"/>
    <property type="project" value="UniProtKB-UniRule"/>
</dbReference>
<dbReference type="PROSITE" id="PS50042">
    <property type="entry name" value="CNMP_BINDING_3"/>
    <property type="match status" value="1"/>
</dbReference>
<evidence type="ECO:0000256" key="2">
    <source>
        <dbReference type="ARBA" id="ARBA00022801"/>
    </source>
</evidence>
<dbReference type="GO" id="GO:0003677">
    <property type="term" value="F:DNA binding"/>
    <property type="evidence" value="ECO:0007669"/>
    <property type="project" value="InterPro"/>
</dbReference>
<keyword evidence="1 5" id="KW-0547">Nucleotide-binding</keyword>
<dbReference type="GO" id="GO:0005524">
    <property type="term" value="F:ATP binding"/>
    <property type="evidence" value="ECO:0007669"/>
    <property type="project" value="UniProtKB-UniRule"/>
</dbReference>
<dbReference type="Gene3D" id="3.40.50.300">
    <property type="entry name" value="P-loop containing nucleotide triphosphate hydrolases"/>
    <property type="match status" value="2"/>
</dbReference>
<keyword evidence="9" id="KW-1185">Reference proteome</keyword>
<dbReference type="PANTHER" id="PTHR11070:SF17">
    <property type="entry name" value="DNA HELICASE IV"/>
    <property type="match status" value="1"/>
</dbReference>
<keyword evidence="2 5" id="KW-0378">Hydrolase</keyword>
<proteinExistence type="predicted"/>
<dbReference type="GO" id="GO:0005829">
    <property type="term" value="C:cytosol"/>
    <property type="evidence" value="ECO:0007669"/>
    <property type="project" value="TreeGrafter"/>
</dbReference>
<feature type="binding site" evidence="5">
    <location>
        <begin position="301"/>
        <end position="308"/>
    </location>
    <ligand>
        <name>ATP</name>
        <dbReference type="ChEBI" id="CHEBI:30616"/>
    </ligand>
</feature>
<evidence type="ECO:0000256" key="4">
    <source>
        <dbReference type="ARBA" id="ARBA00022840"/>
    </source>
</evidence>
<dbReference type="OrthoDB" id="9787585at2"/>
<feature type="domain" description="Cyclic nucleotide-binding" evidence="6">
    <location>
        <begin position="265"/>
        <end position="341"/>
    </location>
</feature>
<keyword evidence="3 5" id="KW-0347">Helicase</keyword>
<evidence type="ECO:0000259" key="7">
    <source>
        <dbReference type="PROSITE" id="PS51198"/>
    </source>
</evidence>
<dbReference type="AlphaFoldDB" id="A0A4Q2K865"/>
<evidence type="ECO:0000259" key="6">
    <source>
        <dbReference type="PROSITE" id="PS50042"/>
    </source>
</evidence>
<dbReference type="Proteomes" id="UP000291269">
    <property type="component" value="Unassembled WGS sequence"/>
</dbReference>
<dbReference type="EMBL" id="SDOZ01000002">
    <property type="protein sequence ID" value="RXZ60894.1"/>
    <property type="molecule type" value="Genomic_DNA"/>
</dbReference>
<dbReference type="SUPFAM" id="SSF52540">
    <property type="entry name" value="P-loop containing nucleoside triphosphate hydrolases"/>
    <property type="match status" value="1"/>
</dbReference>
<dbReference type="GO" id="GO:0043138">
    <property type="term" value="F:3'-5' DNA helicase activity"/>
    <property type="evidence" value="ECO:0007669"/>
    <property type="project" value="TreeGrafter"/>
</dbReference>
<evidence type="ECO:0000313" key="9">
    <source>
        <dbReference type="Proteomes" id="UP000291269"/>
    </source>
</evidence>
<evidence type="ECO:0000256" key="1">
    <source>
        <dbReference type="ARBA" id="ARBA00022741"/>
    </source>
</evidence>
<evidence type="ECO:0000256" key="3">
    <source>
        <dbReference type="ARBA" id="ARBA00022806"/>
    </source>
</evidence>
<dbReference type="InterPro" id="IPR014016">
    <property type="entry name" value="UvrD-like_ATP-bd"/>
</dbReference>
<evidence type="ECO:0000256" key="5">
    <source>
        <dbReference type="PROSITE-ProRule" id="PRU00560"/>
    </source>
</evidence>
<dbReference type="PANTHER" id="PTHR11070">
    <property type="entry name" value="UVRD / RECB / PCRA DNA HELICASE FAMILY MEMBER"/>
    <property type="match status" value="1"/>
</dbReference>
<accession>A0A4Q2K865</accession>
<sequence>MCLFFYINRVAKVTIHKKTVNNFRKLFIFTPMCVILTQYNGKQWSGRRLEEFMDLTFTEMKNLIKSQKQPDKQFYLDLLDEDKQREYEDTRVRAVMTLLKADYINPLKIKIKNDRDEAEAIKAEQDFSAENYQKIIAINAHIRELKEQIEGYKGFFTEPYFARMDVYDDQEGYNSYYIGKRGDVNLEIVDWRAPLARKYYQKSQINFSINEYFYKLILRRALRTANGKLVDFKNEYLSLRDYLTKEEIAGRDEEIIFDPFLKEILKTRKEQSEISDIIETIQEKQYDIITKPERDNFILQGCAGSGKTMIMLHRLSYLMYNNEKLRPRDVLVITPSDSFNDFIDELATILELEKVKTKTIDEYFIQLLQNAGIDIADKIDHNAKLPIKYLEYVYSEKFLSDVEGRLSKMYDGIVGMFVSEECTSVIDNVAAGCREQDEIFTHVKNASLRVRRAVLGEIKEKPEGGLYYTKPFRELMNAVTAVEEFLRVDLKSEKIKNYSYFYNRILTFYRSAHVIYRSSGKIVDAALTDLATLKDLVGREITDLKRYKIFKNGAEVETYADRIARRGELLKEIAKTEERIREIGDRFGGVCELFETLKGNANFVAIGKCETTLELSRMLYKDIVKKAKKKFGIGKGMFKSDAYLLCLVLSLLGKQLEPHFGLVFIDEGQDISSNEYKLLKMINKEAAFNVYGDLAQNVTGFRGLQSWDEIGIRDVYYLNQNYRNTNQIVEYVAERLGLNMQPIGFDGLPVTAIGIRGVSGFFKDKKGLKAVIVSEAVAERLCRKSYNVLSETGRISKSKINFMTVYESKGLEFTSVAVADEGMTLNEKYIAYTRALKELAVIELKD</sequence>
<reference evidence="8 9" key="1">
    <citation type="journal article" date="2019" name="Gut">
        <title>Antibiotics-induced monodominance of a novel gut bacterial order.</title>
        <authorList>
            <person name="Hildebrand F."/>
            <person name="Moitinho-Silva L."/>
            <person name="Blasche S."/>
            <person name="Jahn M.T."/>
            <person name="Gossmann T.I."/>
            <person name="Heuerta-Cepas J."/>
            <person name="Hercog R."/>
            <person name="Luetge M."/>
            <person name="Bahram M."/>
            <person name="Pryszlak A."/>
            <person name="Alves R.J."/>
            <person name="Waszak S.M."/>
            <person name="Zhu A."/>
            <person name="Ye L."/>
            <person name="Costea P.I."/>
            <person name="Aalvink S."/>
            <person name="Belzer C."/>
            <person name="Forslund S.K."/>
            <person name="Sunagawa S."/>
            <person name="Hentschel U."/>
            <person name="Merten C."/>
            <person name="Patil K.R."/>
            <person name="Benes V."/>
            <person name="Bork P."/>
        </authorList>
    </citation>
    <scope>NUCLEOTIDE SEQUENCE [LARGE SCALE GENOMIC DNA]</scope>
    <source>
        <strain evidence="8 9">HDS1380</strain>
    </source>
</reference>
<dbReference type="GO" id="GO:0000725">
    <property type="term" value="P:recombinational repair"/>
    <property type="evidence" value="ECO:0007669"/>
    <property type="project" value="TreeGrafter"/>
</dbReference>